<keyword evidence="2" id="KW-0067">ATP-binding</keyword>
<dbReference type="RefSeq" id="WP_144914439.1">
    <property type="nucleotide sequence ID" value="NZ_VLLI01000010.1"/>
</dbReference>
<dbReference type="GO" id="GO:0140664">
    <property type="term" value="F:ATP-dependent DNA damage sensor activity"/>
    <property type="evidence" value="ECO:0007669"/>
    <property type="project" value="InterPro"/>
</dbReference>
<dbReference type="EMBL" id="VLLI01000010">
    <property type="protein sequence ID" value="TWI97610.1"/>
    <property type="molecule type" value="Genomic_DNA"/>
</dbReference>
<reference evidence="5 6" key="1">
    <citation type="submission" date="2019-07" db="EMBL/GenBank/DDBJ databases">
        <title>Genomic Encyclopedia of Archaeal and Bacterial Type Strains, Phase II (KMG-II): from individual species to whole genera.</title>
        <authorList>
            <person name="Goeker M."/>
        </authorList>
    </citation>
    <scope>NUCLEOTIDE SEQUENCE [LARGE SCALE GENOMIC DNA]</scope>
    <source>
        <strain evidence="5 6">ATCC BAA-1854</strain>
    </source>
</reference>
<dbReference type="GO" id="GO:0030983">
    <property type="term" value="F:mismatched DNA binding"/>
    <property type="evidence" value="ECO:0007669"/>
    <property type="project" value="InterPro"/>
</dbReference>
<evidence type="ECO:0000256" key="2">
    <source>
        <dbReference type="ARBA" id="ARBA00022840"/>
    </source>
</evidence>
<sequence>MSFIIDKQTLNDLEIPGKKGKRAVQSLFNFTKTKGGAEQLDELFQYPLASAKAIKKRVEVFEFFHELQLEFPISVINLDLADQYLQDTDERSLLVYKKRSPAQFLKEFIQPNSQTQLQIAAIKAVISIGKELEAFLDKIGSKAKVSPYQDTYAELKAVREVIPGYETINWRQLTDLDRYFRFEKREKLKRLLYLIYSLDVNITVAEVAKANGLTFPKVQDSPEPILEITGLRHPLLPGAVPNDIAATAGKNLIFLTGVNMAGKSTFMKSFGIAVFLAHIGFPVPALRMTFSVFDGLLTTINLSDNLSIGHSHFYAEVVRIRKMAEYLQKGKRMVLIVDELFRGTNVKDAFDATVAITSALSKKNDSIFMISTHIIEAGEKLRPLYPSISFICLSTSMKDGKPFYNYKIQKGITEDRHGMLIVQNEGILDILNQNQDKI</sequence>
<dbReference type="GO" id="GO:0005524">
    <property type="term" value="F:ATP binding"/>
    <property type="evidence" value="ECO:0007669"/>
    <property type="project" value="UniProtKB-KW"/>
</dbReference>
<dbReference type="Gene3D" id="1.10.1420.10">
    <property type="match status" value="1"/>
</dbReference>
<comment type="caution">
    <text evidence="5">The sequence shown here is derived from an EMBL/GenBank/DDBJ whole genome shotgun (WGS) entry which is preliminary data.</text>
</comment>
<dbReference type="PANTHER" id="PTHR11361:SF99">
    <property type="entry name" value="DNA MISMATCH REPAIR PROTEIN"/>
    <property type="match status" value="1"/>
</dbReference>
<organism evidence="5 6">
    <name type="scientific">Mucilaginibacter frigoritolerans</name>
    <dbReference type="NCBI Taxonomy" id="652788"/>
    <lineage>
        <taxon>Bacteria</taxon>
        <taxon>Pseudomonadati</taxon>
        <taxon>Bacteroidota</taxon>
        <taxon>Sphingobacteriia</taxon>
        <taxon>Sphingobacteriales</taxon>
        <taxon>Sphingobacteriaceae</taxon>
        <taxon>Mucilaginibacter</taxon>
    </lineage>
</organism>
<evidence type="ECO:0000313" key="5">
    <source>
        <dbReference type="EMBL" id="TWI97610.1"/>
    </source>
</evidence>
<proteinExistence type="predicted"/>
<name>A0A562TXN6_9SPHI</name>
<evidence type="ECO:0000259" key="4">
    <source>
        <dbReference type="SMART" id="SM00534"/>
    </source>
</evidence>
<dbReference type="GO" id="GO:0006298">
    <property type="term" value="P:mismatch repair"/>
    <property type="evidence" value="ECO:0007669"/>
    <property type="project" value="InterPro"/>
</dbReference>
<gene>
    <name evidence="5" type="ORF">JN11_03432</name>
</gene>
<evidence type="ECO:0000256" key="3">
    <source>
        <dbReference type="ARBA" id="ARBA00023125"/>
    </source>
</evidence>
<dbReference type="PANTHER" id="PTHR11361">
    <property type="entry name" value="DNA MISMATCH REPAIR PROTEIN MUTS FAMILY MEMBER"/>
    <property type="match status" value="1"/>
</dbReference>
<keyword evidence="1" id="KW-0547">Nucleotide-binding</keyword>
<dbReference type="AlphaFoldDB" id="A0A562TXN6"/>
<dbReference type="SUPFAM" id="SSF48334">
    <property type="entry name" value="DNA repair protein MutS, domain III"/>
    <property type="match status" value="1"/>
</dbReference>
<dbReference type="Gene3D" id="3.40.50.300">
    <property type="entry name" value="P-loop containing nucleotide triphosphate hydrolases"/>
    <property type="match status" value="1"/>
</dbReference>
<protein>
    <submittedName>
        <fullName evidence="5">MutS-like protein</fullName>
    </submittedName>
</protein>
<dbReference type="InterPro" id="IPR027417">
    <property type="entry name" value="P-loop_NTPase"/>
</dbReference>
<dbReference type="InterPro" id="IPR036187">
    <property type="entry name" value="DNA_mismatch_repair_MutS_sf"/>
</dbReference>
<accession>A0A562TXN6</accession>
<keyword evidence="3" id="KW-0238">DNA-binding</keyword>
<dbReference type="InterPro" id="IPR045076">
    <property type="entry name" value="MutS"/>
</dbReference>
<dbReference type="Pfam" id="PF00488">
    <property type="entry name" value="MutS_V"/>
    <property type="match status" value="1"/>
</dbReference>
<dbReference type="SMART" id="SM00534">
    <property type="entry name" value="MUTSac"/>
    <property type="match status" value="1"/>
</dbReference>
<dbReference type="OrthoDB" id="1097361at2"/>
<dbReference type="SUPFAM" id="SSF52540">
    <property type="entry name" value="P-loop containing nucleoside triphosphate hydrolases"/>
    <property type="match status" value="1"/>
</dbReference>
<keyword evidence="6" id="KW-1185">Reference proteome</keyword>
<feature type="domain" description="DNA mismatch repair proteins mutS family" evidence="4">
    <location>
        <begin position="250"/>
        <end position="432"/>
    </location>
</feature>
<dbReference type="Proteomes" id="UP000317010">
    <property type="component" value="Unassembled WGS sequence"/>
</dbReference>
<evidence type="ECO:0000256" key="1">
    <source>
        <dbReference type="ARBA" id="ARBA00022741"/>
    </source>
</evidence>
<evidence type="ECO:0000313" key="6">
    <source>
        <dbReference type="Proteomes" id="UP000317010"/>
    </source>
</evidence>
<dbReference type="InterPro" id="IPR000432">
    <property type="entry name" value="DNA_mismatch_repair_MutS_C"/>
</dbReference>